<dbReference type="EMBL" id="CP025494">
    <property type="protein sequence ID" value="AVE04667.1"/>
    <property type="molecule type" value="Genomic_DNA"/>
</dbReference>
<evidence type="ECO:0000313" key="6">
    <source>
        <dbReference type="Proteomes" id="UP000423257"/>
    </source>
</evidence>
<reference evidence="3 5" key="2">
    <citation type="submission" date="2018-03" db="EMBL/GenBank/DDBJ databases">
        <title>Draft genome sequence of the type strain of Pseudomonas palleroniana LMG 23076, isolated from rice in Cameroon.</title>
        <authorList>
            <person name="Tambong J.T."/>
        </authorList>
    </citation>
    <scope>NUCLEOTIDE SEQUENCE [LARGE SCALE GENOMIC DNA]</scope>
    <source>
        <strain evidence="3 5">LMG 23076</strain>
    </source>
</reference>
<evidence type="ECO:0000313" key="3">
    <source>
        <dbReference type="EMBL" id="PTC31355.1"/>
    </source>
</evidence>
<evidence type="ECO:0000313" key="5">
    <source>
        <dbReference type="Proteomes" id="UP000240476"/>
    </source>
</evidence>
<reference evidence="2 6" key="3">
    <citation type="submission" date="2019-09" db="EMBL/GenBank/DDBJ databases">
        <title>Draft genome sequences of 48 bacterial type strains from the CCUG.</title>
        <authorList>
            <person name="Tunovic T."/>
            <person name="Pineiro-Iglesias B."/>
            <person name="Unosson C."/>
            <person name="Inganas E."/>
            <person name="Ohlen M."/>
            <person name="Cardew S."/>
            <person name="Jensie-Markopoulos S."/>
            <person name="Salva-Serra F."/>
            <person name="Jaen-Luchoro D."/>
            <person name="Karlsson R."/>
            <person name="Svensson-Stadler L."/>
            <person name="Chun J."/>
            <person name="Moore E."/>
        </authorList>
    </citation>
    <scope>NUCLEOTIDE SEQUENCE [LARGE SCALE GENOMIC DNA]</scope>
    <source>
        <strain evidence="2 6">CCUG 51524</strain>
    </source>
</reference>
<dbReference type="Proteomes" id="UP000423257">
    <property type="component" value="Unassembled WGS sequence"/>
</dbReference>
<dbReference type="EMBL" id="VZPQ01000001">
    <property type="protein sequence ID" value="KAB0569832.1"/>
    <property type="molecule type" value="Genomic_DNA"/>
</dbReference>
<sequence>MTCFICGEKALATDVGKDYEERICQKCGHYRITSAALSLLRSRDWSFDEELVRAWLEQQKRRGFIPTIDDHQASRLIRV</sequence>
<gene>
    <name evidence="3" type="ORF">C9383_03795</name>
    <name evidence="1" type="ORF">CYL20_08995</name>
    <name evidence="2" type="ORF">F7R03_01525</name>
</gene>
<accession>A0A2L1J875</accession>
<dbReference type="EMBL" id="PYWX01000011">
    <property type="protein sequence ID" value="PTC31355.1"/>
    <property type="molecule type" value="Genomic_DNA"/>
</dbReference>
<evidence type="ECO:0000313" key="2">
    <source>
        <dbReference type="EMBL" id="KAB0569832.1"/>
    </source>
</evidence>
<reference evidence="1 4" key="1">
    <citation type="submission" date="2017-12" db="EMBL/GenBank/DDBJ databases">
        <title>Genome sequence of Pseudomonas palleroniana MAB3.</title>
        <authorList>
            <person name="Nascimento F.X."/>
        </authorList>
    </citation>
    <scope>NUCLEOTIDE SEQUENCE [LARGE SCALE GENOMIC DNA]</scope>
    <source>
        <strain evidence="1 4">MAB3</strain>
    </source>
</reference>
<keyword evidence="5" id="KW-1185">Reference proteome</keyword>
<evidence type="ECO:0000313" key="1">
    <source>
        <dbReference type="EMBL" id="AVE04667.1"/>
    </source>
</evidence>
<dbReference type="Proteomes" id="UP000240476">
    <property type="component" value="Unassembled WGS sequence"/>
</dbReference>
<proteinExistence type="predicted"/>
<organism evidence="1 4">
    <name type="scientific">Pseudomonas palleroniana</name>
    <dbReference type="NCBI Taxonomy" id="191390"/>
    <lineage>
        <taxon>Bacteria</taxon>
        <taxon>Pseudomonadati</taxon>
        <taxon>Pseudomonadota</taxon>
        <taxon>Gammaproteobacteria</taxon>
        <taxon>Pseudomonadales</taxon>
        <taxon>Pseudomonadaceae</taxon>
        <taxon>Pseudomonas</taxon>
    </lineage>
</organism>
<name>A0A2L1J875_9PSED</name>
<protein>
    <submittedName>
        <fullName evidence="1">Uncharacterized protein</fullName>
    </submittedName>
</protein>
<dbReference type="AlphaFoldDB" id="A0A2L1J875"/>
<evidence type="ECO:0000313" key="4">
    <source>
        <dbReference type="Proteomes" id="UP000237830"/>
    </source>
</evidence>
<dbReference type="Proteomes" id="UP000237830">
    <property type="component" value="Chromosome"/>
</dbReference>